<dbReference type="SUPFAM" id="SSF52540">
    <property type="entry name" value="P-loop containing nucleoside triphosphate hydrolases"/>
    <property type="match status" value="1"/>
</dbReference>
<dbReference type="Gene3D" id="3.40.50.300">
    <property type="entry name" value="P-loop containing nucleotide triphosphate hydrolases"/>
    <property type="match status" value="1"/>
</dbReference>
<comment type="caution">
    <text evidence="1">The sequence shown here is derived from an EMBL/GenBank/DDBJ whole genome shotgun (WGS) entry which is preliminary data.</text>
</comment>
<protein>
    <submittedName>
        <fullName evidence="1">Energy-coupling factor ABC transporter ATP-binding protein</fullName>
    </submittedName>
</protein>
<sequence>AGLDPCEIVMLEREISKLRDSGRTVVIISHDIDFVAENCSRAVCLENGRKQFDGKVADLFMNNDLLECCGLLPPQVVQLSNHYGLQLDEISPQGFMEKLLS</sequence>
<gene>
    <name evidence="1" type="ORF">ADUPG1_003748</name>
</gene>
<proteinExistence type="predicted"/>
<accession>A0ABQ5L345</accession>
<evidence type="ECO:0000313" key="1">
    <source>
        <dbReference type="EMBL" id="GKT37810.1"/>
    </source>
</evidence>
<keyword evidence="2" id="KW-1185">Reference proteome</keyword>
<name>A0ABQ5L345_9EUKA</name>
<reference evidence="1" key="1">
    <citation type="submission" date="2022-03" db="EMBL/GenBank/DDBJ databases">
        <title>Draft genome sequence of Aduncisulcus paluster, a free-living microaerophilic Fornicata.</title>
        <authorList>
            <person name="Yuyama I."/>
            <person name="Kume K."/>
            <person name="Tamura T."/>
            <person name="Inagaki Y."/>
            <person name="Hashimoto T."/>
        </authorList>
    </citation>
    <scope>NUCLEOTIDE SEQUENCE</scope>
    <source>
        <strain evidence="1">NY0171</strain>
    </source>
</reference>
<dbReference type="GO" id="GO:0005524">
    <property type="term" value="F:ATP binding"/>
    <property type="evidence" value="ECO:0007669"/>
    <property type="project" value="UniProtKB-KW"/>
</dbReference>
<keyword evidence="1" id="KW-0547">Nucleotide-binding</keyword>
<feature type="non-terminal residue" evidence="1">
    <location>
        <position position="1"/>
    </location>
</feature>
<keyword evidence="1" id="KW-0067">ATP-binding</keyword>
<dbReference type="Proteomes" id="UP001057375">
    <property type="component" value="Unassembled WGS sequence"/>
</dbReference>
<dbReference type="InterPro" id="IPR027417">
    <property type="entry name" value="P-loop_NTPase"/>
</dbReference>
<dbReference type="EMBL" id="BQXS01005264">
    <property type="protein sequence ID" value="GKT37810.1"/>
    <property type="molecule type" value="Genomic_DNA"/>
</dbReference>
<evidence type="ECO:0000313" key="2">
    <source>
        <dbReference type="Proteomes" id="UP001057375"/>
    </source>
</evidence>
<organism evidence="1 2">
    <name type="scientific">Aduncisulcus paluster</name>
    <dbReference type="NCBI Taxonomy" id="2918883"/>
    <lineage>
        <taxon>Eukaryota</taxon>
        <taxon>Metamonada</taxon>
        <taxon>Carpediemonas-like organisms</taxon>
        <taxon>Aduncisulcus</taxon>
    </lineage>
</organism>